<accession>A0A846YZD6</accession>
<keyword evidence="5" id="KW-1185">Reference proteome</keyword>
<dbReference type="SMART" id="SM00421">
    <property type="entry name" value="HTH_LUXR"/>
    <property type="match status" value="1"/>
</dbReference>
<feature type="domain" description="HTH luxR-type" evidence="3">
    <location>
        <begin position="840"/>
        <end position="902"/>
    </location>
</feature>
<dbReference type="GO" id="GO:0005737">
    <property type="term" value="C:cytoplasm"/>
    <property type="evidence" value="ECO:0007669"/>
    <property type="project" value="TreeGrafter"/>
</dbReference>
<name>A0A846YZD6_9ACTN</name>
<dbReference type="InterPro" id="IPR027417">
    <property type="entry name" value="P-loop_NTPase"/>
</dbReference>
<dbReference type="Pfam" id="PF13191">
    <property type="entry name" value="AAA_16"/>
    <property type="match status" value="1"/>
</dbReference>
<comment type="caution">
    <text evidence="4">The sequence shown here is derived from an EMBL/GenBank/DDBJ whole genome shotgun (WGS) entry which is preliminary data.</text>
</comment>
<dbReference type="PROSITE" id="PS00622">
    <property type="entry name" value="HTH_LUXR_1"/>
    <property type="match status" value="1"/>
</dbReference>
<sequence length="902" mass="94353">MIIGRDAEQAVLDGLLEEARAGRSGALVLRGQPGIGKSALLEYAVARADGLRVIRTAGVESEAELPFAGLHLLLGPVLDRIDAVPERQAAALRSAFGLGPAGQDGPLLVGLAVLSLLAGLGPLLCVVDDAQWLDRASAEALTFAARRLHREGVVVLFAVRSGGPARLDGIRELNLWGLDREASSALLAAHAQGLAPAVRERVLAESEGNPLALIEMHAALTPEQRGGTVLPLSYNIGALPLTDRVRRTFGAQAARLDADTRTLLLVAAVEETGDLDVVLRAARTLGAGPCALERAERSGLLSFSGMAVTFRHPLVRAAVVEDAPLVSRLAAHRALAETGDPARRAWHLAAAATGPDERVAAGLAGAAEQAGARAGYSAQAAALERAAELTPDPARQGERLVAAAEAALPAGDLARAAKLARRAGRATAEPALTARLAHVLAGVEFERGSPLAAAATLLSGAEPIAASAPDTAARMLAEAVRDSYFGGDPELARRAADRLAEVAGRTPGAVALGGLARLMAGEHADAMPRMRVLLDAARRGAVPGTGERLIAGAMGMLTGDDEAAREIYEPLVADARDTGQIGWLPNVLEHQAVTELFLGRRRDAVVHAEEGLRLAESTGQLHRIDHLRCVLAWAAALAGDEDACRSLAEPAVARARIAGIARTAAWGSMALALLDLGHGRPDRALDRLETAARGAADGSVGLMNLIHFAGDQVEAAVRAGLPERADAALARFEQWSLATRQPWAEGVLLRCRGLVSTGDEAGRHFAGAARVHAKGGRPFERARTELLYGEWLRRGRRKAEARALLRPALEVFEGMGAAPWAERARAELRATGDAGAAAPGGSALDRLTPQELQVVRLAAQGMSNRDIAAQLFLSPRTVGHHLYRAFPKLGVSSRGELAHLTL</sequence>
<dbReference type="Pfam" id="PF00196">
    <property type="entry name" value="GerE"/>
    <property type="match status" value="1"/>
</dbReference>
<reference evidence="4 5" key="1">
    <citation type="submission" date="2020-04" db="EMBL/GenBank/DDBJ databases">
        <title>MicrobeNet Type strains.</title>
        <authorList>
            <person name="Nicholson A.C."/>
        </authorList>
    </citation>
    <scope>NUCLEOTIDE SEQUENCE [LARGE SCALE GENOMIC DNA]</scope>
    <source>
        <strain evidence="4 5">ATCC BAA-277</strain>
    </source>
</reference>
<dbReference type="PRINTS" id="PR00038">
    <property type="entry name" value="HTHLUXR"/>
</dbReference>
<dbReference type="CDD" id="cd06170">
    <property type="entry name" value="LuxR_C_like"/>
    <property type="match status" value="1"/>
</dbReference>
<dbReference type="RefSeq" id="WP_067636735.1">
    <property type="nucleotide sequence ID" value="NZ_JAAXPI010000006.1"/>
</dbReference>
<dbReference type="Proteomes" id="UP000579250">
    <property type="component" value="Unassembled WGS sequence"/>
</dbReference>
<dbReference type="GO" id="GO:0005524">
    <property type="term" value="F:ATP binding"/>
    <property type="evidence" value="ECO:0007669"/>
    <property type="project" value="UniProtKB-KW"/>
</dbReference>
<dbReference type="GO" id="GO:0003677">
    <property type="term" value="F:DNA binding"/>
    <property type="evidence" value="ECO:0007669"/>
    <property type="project" value="InterPro"/>
</dbReference>
<evidence type="ECO:0000313" key="5">
    <source>
        <dbReference type="Proteomes" id="UP000579250"/>
    </source>
</evidence>
<dbReference type="AlphaFoldDB" id="A0A846YZD6"/>
<dbReference type="PANTHER" id="PTHR16305:SF35">
    <property type="entry name" value="TRANSCRIPTIONAL ACTIVATOR DOMAIN"/>
    <property type="match status" value="1"/>
</dbReference>
<dbReference type="InterPro" id="IPR041664">
    <property type="entry name" value="AAA_16"/>
</dbReference>
<dbReference type="EMBL" id="JAAXPI010000006">
    <property type="protein sequence ID" value="NKZ03473.1"/>
    <property type="molecule type" value="Genomic_DNA"/>
</dbReference>
<keyword evidence="2" id="KW-0067">ATP-binding</keyword>
<dbReference type="GO" id="GO:0006355">
    <property type="term" value="P:regulation of DNA-templated transcription"/>
    <property type="evidence" value="ECO:0007669"/>
    <property type="project" value="InterPro"/>
</dbReference>
<keyword evidence="1" id="KW-0547">Nucleotide-binding</keyword>
<gene>
    <name evidence="4" type="ORF">HGB48_06895</name>
</gene>
<evidence type="ECO:0000259" key="3">
    <source>
        <dbReference type="PROSITE" id="PS50043"/>
    </source>
</evidence>
<dbReference type="SUPFAM" id="SSF52540">
    <property type="entry name" value="P-loop containing nucleoside triphosphate hydrolases"/>
    <property type="match status" value="1"/>
</dbReference>
<dbReference type="SUPFAM" id="SSF46894">
    <property type="entry name" value="C-terminal effector domain of the bipartite response regulators"/>
    <property type="match status" value="1"/>
</dbReference>
<evidence type="ECO:0000256" key="1">
    <source>
        <dbReference type="ARBA" id="ARBA00022741"/>
    </source>
</evidence>
<dbReference type="PROSITE" id="PS50043">
    <property type="entry name" value="HTH_LUXR_2"/>
    <property type="match status" value="1"/>
</dbReference>
<dbReference type="InterPro" id="IPR016032">
    <property type="entry name" value="Sig_transdc_resp-reg_C-effctor"/>
</dbReference>
<evidence type="ECO:0000313" key="4">
    <source>
        <dbReference type="EMBL" id="NKZ03473.1"/>
    </source>
</evidence>
<dbReference type="InterPro" id="IPR036388">
    <property type="entry name" value="WH-like_DNA-bd_sf"/>
</dbReference>
<dbReference type="GO" id="GO:0004016">
    <property type="term" value="F:adenylate cyclase activity"/>
    <property type="evidence" value="ECO:0007669"/>
    <property type="project" value="TreeGrafter"/>
</dbReference>
<dbReference type="Gene3D" id="1.10.10.10">
    <property type="entry name" value="Winged helix-like DNA-binding domain superfamily/Winged helix DNA-binding domain"/>
    <property type="match status" value="1"/>
</dbReference>
<protein>
    <submittedName>
        <fullName evidence="4">Helix-turn-helix transcriptional regulator</fullName>
    </submittedName>
</protein>
<dbReference type="PANTHER" id="PTHR16305">
    <property type="entry name" value="TESTICULAR SOLUBLE ADENYLYL CYCLASE"/>
    <property type="match status" value="1"/>
</dbReference>
<proteinExistence type="predicted"/>
<evidence type="ECO:0000256" key="2">
    <source>
        <dbReference type="ARBA" id="ARBA00022840"/>
    </source>
</evidence>
<organism evidence="4 5">
    <name type="scientific">Actinomadura latina</name>
    <dbReference type="NCBI Taxonomy" id="163603"/>
    <lineage>
        <taxon>Bacteria</taxon>
        <taxon>Bacillati</taxon>
        <taxon>Actinomycetota</taxon>
        <taxon>Actinomycetes</taxon>
        <taxon>Streptosporangiales</taxon>
        <taxon>Thermomonosporaceae</taxon>
        <taxon>Actinomadura</taxon>
    </lineage>
</organism>
<dbReference type="InterPro" id="IPR000792">
    <property type="entry name" value="Tscrpt_reg_LuxR_C"/>
</dbReference>